<dbReference type="InterPro" id="IPR004358">
    <property type="entry name" value="Sig_transdc_His_kin-like_C"/>
</dbReference>
<dbReference type="InterPro" id="IPR003661">
    <property type="entry name" value="HisK_dim/P_dom"/>
</dbReference>
<feature type="transmembrane region" description="Helical" evidence="5">
    <location>
        <begin position="315"/>
        <end position="335"/>
    </location>
</feature>
<keyword evidence="7" id="KW-0418">Kinase</keyword>
<dbReference type="InterPro" id="IPR011623">
    <property type="entry name" value="7TMR_DISM_rcpt_extracell_dom1"/>
</dbReference>
<feature type="coiled-coil region" evidence="4">
    <location>
        <begin position="421"/>
        <end position="464"/>
    </location>
</feature>
<dbReference type="InterPro" id="IPR011622">
    <property type="entry name" value="7TMR_DISM_rcpt_extracell_dom2"/>
</dbReference>
<dbReference type="PANTHER" id="PTHR43065:SF42">
    <property type="entry name" value="TWO-COMPONENT SENSOR PPRA"/>
    <property type="match status" value="1"/>
</dbReference>
<dbReference type="Gene3D" id="3.30.565.10">
    <property type="entry name" value="Histidine kinase-like ATPase, C-terminal domain"/>
    <property type="match status" value="1"/>
</dbReference>
<dbReference type="SMART" id="SM00388">
    <property type="entry name" value="HisKA"/>
    <property type="match status" value="1"/>
</dbReference>
<evidence type="ECO:0000256" key="4">
    <source>
        <dbReference type="SAM" id="Coils"/>
    </source>
</evidence>
<feature type="transmembrane region" description="Helical" evidence="5">
    <location>
        <begin position="192"/>
        <end position="212"/>
    </location>
</feature>
<keyword evidence="5" id="KW-1133">Transmembrane helix</keyword>
<dbReference type="PROSITE" id="PS50109">
    <property type="entry name" value="HIS_KIN"/>
    <property type="match status" value="1"/>
</dbReference>
<feature type="transmembrane region" description="Helical" evidence="5">
    <location>
        <begin position="249"/>
        <end position="267"/>
    </location>
</feature>
<dbReference type="CDD" id="cd22249">
    <property type="entry name" value="UDM1_RNF168_RNF169-like"/>
    <property type="match status" value="1"/>
</dbReference>
<reference evidence="7 8" key="1">
    <citation type="submission" date="2020-02" db="EMBL/GenBank/DDBJ databases">
        <title>Draft genome sequence of two Spirosoma agri KCTC 52727 and Spirosoma terrae KCTC 52035.</title>
        <authorList>
            <person name="Rojas J."/>
            <person name="Ambika Manirajan B."/>
            <person name="Suarez C."/>
            <person name="Ratering S."/>
            <person name="Schnell S."/>
        </authorList>
    </citation>
    <scope>NUCLEOTIDE SEQUENCE [LARGE SCALE GENOMIC DNA]</scope>
    <source>
        <strain evidence="7 8">KCTC 52035</strain>
    </source>
</reference>
<dbReference type="PRINTS" id="PR00344">
    <property type="entry name" value="BCTRLSENSOR"/>
</dbReference>
<accession>A0A6L9LBQ3</accession>
<name>A0A6L9LBQ3_9BACT</name>
<dbReference type="Pfam" id="PF07696">
    <property type="entry name" value="7TMR-DISMED2"/>
    <property type="match status" value="1"/>
</dbReference>
<dbReference type="SMART" id="SM00387">
    <property type="entry name" value="HATPase_c"/>
    <property type="match status" value="1"/>
</dbReference>
<feature type="transmembrane region" description="Helical" evidence="5">
    <location>
        <begin position="383"/>
        <end position="404"/>
    </location>
</feature>
<dbReference type="Proteomes" id="UP000474175">
    <property type="component" value="Unassembled WGS sequence"/>
</dbReference>
<dbReference type="GO" id="GO:0000155">
    <property type="term" value="F:phosphorelay sensor kinase activity"/>
    <property type="evidence" value="ECO:0007669"/>
    <property type="project" value="InterPro"/>
</dbReference>
<dbReference type="InterPro" id="IPR036890">
    <property type="entry name" value="HATPase_C_sf"/>
</dbReference>
<comment type="caution">
    <text evidence="7">The sequence shown here is derived from an EMBL/GenBank/DDBJ whole genome shotgun (WGS) entry which is preliminary data.</text>
</comment>
<dbReference type="SUPFAM" id="SSF55874">
    <property type="entry name" value="ATPase domain of HSP90 chaperone/DNA topoisomerase II/histidine kinase"/>
    <property type="match status" value="1"/>
</dbReference>
<feature type="domain" description="Histidine kinase" evidence="6">
    <location>
        <begin position="483"/>
        <end position="727"/>
    </location>
</feature>
<keyword evidence="7" id="KW-0808">Transferase</keyword>
<dbReference type="InterPro" id="IPR005467">
    <property type="entry name" value="His_kinase_dom"/>
</dbReference>
<dbReference type="EMBL" id="JAAFZH010000014">
    <property type="protein sequence ID" value="NDU97974.1"/>
    <property type="molecule type" value="Genomic_DNA"/>
</dbReference>
<dbReference type="AlphaFoldDB" id="A0A6L9LBQ3"/>
<feature type="transmembrane region" description="Helical" evidence="5">
    <location>
        <begin position="288"/>
        <end position="309"/>
    </location>
</feature>
<comment type="catalytic activity">
    <reaction evidence="1">
        <text>ATP + protein L-histidine = ADP + protein N-phospho-L-histidine.</text>
        <dbReference type="EC" id="2.7.13.3"/>
    </reaction>
</comment>
<keyword evidence="3" id="KW-0597">Phosphoprotein</keyword>
<keyword evidence="5" id="KW-0472">Membrane</keyword>
<evidence type="ECO:0000256" key="3">
    <source>
        <dbReference type="ARBA" id="ARBA00022553"/>
    </source>
</evidence>
<proteinExistence type="predicted"/>
<keyword evidence="5" id="KW-0812">Transmembrane</keyword>
<evidence type="ECO:0000256" key="5">
    <source>
        <dbReference type="SAM" id="Phobius"/>
    </source>
</evidence>
<keyword evidence="4" id="KW-0175">Coiled coil</keyword>
<evidence type="ECO:0000256" key="1">
    <source>
        <dbReference type="ARBA" id="ARBA00000085"/>
    </source>
</evidence>
<dbReference type="InterPro" id="IPR003594">
    <property type="entry name" value="HATPase_dom"/>
</dbReference>
<keyword evidence="8" id="KW-1185">Reference proteome</keyword>
<dbReference type="PANTHER" id="PTHR43065">
    <property type="entry name" value="SENSOR HISTIDINE KINASE"/>
    <property type="match status" value="1"/>
</dbReference>
<dbReference type="Gene3D" id="2.60.40.2380">
    <property type="match status" value="1"/>
</dbReference>
<protein>
    <recommendedName>
        <fullName evidence="2">histidine kinase</fullName>
        <ecNumber evidence="2">2.7.13.3</ecNumber>
    </recommendedName>
</protein>
<dbReference type="Pfam" id="PF07695">
    <property type="entry name" value="7TMR-DISM_7TM"/>
    <property type="match status" value="1"/>
</dbReference>
<dbReference type="InterPro" id="IPR036097">
    <property type="entry name" value="HisK_dim/P_sf"/>
</dbReference>
<dbReference type="EC" id="2.7.13.3" evidence="2"/>
<gene>
    <name evidence="7" type="ORF">GK108_24025</name>
</gene>
<dbReference type="SUPFAM" id="SSF47384">
    <property type="entry name" value="Homodimeric domain of signal transducing histidine kinase"/>
    <property type="match status" value="1"/>
</dbReference>
<organism evidence="7 8">
    <name type="scientific">Spirosoma terrae</name>
    <dbReference type="NCBI Taxonomy" id="1968276"/>
    <lineage>
        <taxon>Bacteria</taxon>
        <taxon>Pseudomonadati</taxon>
        <taxon>Bacteroidota</taxon>
        <taxon>Cytophagia</taxon>
        <taxon>Cytophagales</taxon>
        <taxon>Cytophagaceae</taxon>
        <taxon>Spirosoma</taxon>
    </lineage>
</organism>
<feature type="transmembrane region" description="Helical" evidence="5">
    <location>
        <begin position="219"/>
        <end position="237"/>
    </location>
</feature>
<sequence length="732" mass="85184">MLLTLGFLNVVVAQSGLPPVYSIHTDSSFFTLDSTYFQILEDPTGAYTFEQVERSKAFYTDSPHNPNRRGHVYWMRMRVRNDLPHQLNLYLCNFNNDYIDMYWRDSSNRQQHLRAGYLVPESQISGHKGNREQTRLYFQLAPGQEITIYERAANVLWRYPVTYLVPQLQTEEGHIKSFFDRVQVNEGWKDDWFSGIGIGILILAVGYNLLIFFSTRERVYLYFCVCLLFFVVDRNTYYIQITFFPEYPYWFRLAANAFFIVFFVYFIQSVRQFIQPDQSLDRLNNVTSIALGGTLVLNLFQLLVFRYPIVPINNVIIALEISIRVVYVMVLIMTYRMMKRGVADARFVFIAIVPLFIWWCYTLLSNILGVYFDINLRNLQPDFFQYTESICLSWMIIFFSGALINRYNLTRRQVLQQAIEKEQYEKEREIERNRIMASQNERLEQQVQERTAELQQSLRTLRDTQNQLIQKEKLASLGELTAGIAHEIQNPLNFVNNFSEVSIELIDELRDEQQKKDRDEDLEHEILADIEQNLQKINQHGKRAGSIVRSMLEHSHASSGEKQPTNINDLVDEYVRLAYHGARAKDKSFNCELIINLSEKVPATLVVQQDIGRVLLNLFANAFFAVQEQKNKFITNPEYQPTVWISTELLPSERIEIRVKDNGTGIPDAIRQKIFQPFFTTKPTGQGTGLGLSLSYDIVTKGHGGELMVESIEGVSTEFIIRLPVVLIEPEI</sequence>
<evidence type="ECO:0000313" key="7">
    <source>
        <dbReference type="EMBL" id="NDU97974.1"/>
    </source>
</evidence>
<evidence type="ECO:0000259" key="6">
    <source>
        <dbReference type="PROSITE" id="PS50109"/>
    </source>
</evidence>
<dbReference type="Pfam" id="PF02518">
    <property type="entry name" value="HATPase_c"/>
    <property type="match status" value="1"/>
</dbReference>
<evidence type="ECO:0000313" key="8">
    <source>
        <dbReference type="Proteomes" id="UP000474175"/>
    </source>
</evidence>
<feature type="transmembrane region" description="Helical" evidence="5">
    <location>
        <begin position="347"/>
        <end position="371"/>
    </location>
</feature>
<dbReference type="CDD" id="cd00082">
    <property type="entry name" value="HisKA"/>
    <property type="match status" value="1"/>
</dbReference>
<dbReference type="Gene3D" id="1.10.287.130">
    <property type="match status" value="1"/>
</dbReference>
<evidence type="ECO:0000256" key="2">
    <source>
        <dbReference type="ARBA" id="ARBA00012438"/>
    </source>
</evidence>